<dbReference type="Pfam" id="PF04727">
    <property type="entry name" value="ELMO_CED12"/>
    <property type="match status" value="1"/>
</dbReference>
<feature type="domain" description="ELMO" evidence="1">
    <location>
        <begin position="112"/>
        <end position="267"/>
    </location>
</feature>
<dbReference type="PANTHER" id="PTHR12771">
    <property type="entry name" value="ENGULFMENT AND CELL MOTILITY"/>
    <property type="match status" value="1"/>
</dbReference>
<protein>
    <recommendedName>
        <fullName evidence="1">ELMO domain-containing protein</fullName>
    </recommendedName>
</protein>
<dbReference type="KEGG" id="tad:TRIADDRAFT_26054"/>
<gene>
    <name evidence="2" type="ORF">TRIADDRAFT_26054</name>
</gene>
<accession>B3RYS8</accession>
<dbReference type="RefSeq" id="XP_002112984.1">
    <property type="nucleotide sequence ID" value="XM_002112948.1"/>
</dbReference>
<dbReference type="OrthoDB" id="67155at2759"/>
<dbReference type="InterPro" id="IPR006816">
    <property type="entry name" value="ELMO_dom"/>
</dbReference>
<dbReference type="Proteomes" id="UP000009022">
    <property type="component" value="Unassembled WGS sequence"/>
</dbReference>
<dbReference type="FunCoup" id="B3RYS8">
    <property type="interactions" value="1635"/>
</dbReference>
<name>B3RYS8_TRIAD</name>
<evidence type="ECO:0000259" key="1">
    <source>
        <dbReference type="PROSITE" id="PS51335"/>
    </source>
</evidence>
<dbReference type="GO" id="GO:0005096">
    <property type="term" value="F:GTPase activator activity"/>
    <property type="evidence" value="ECO:0000318"/>
    <property type="project" value="GO_Central"/>
</dbReference>
<dbReference type="InParanoid" id="B3RYS8"/>
<organism evidence="2 3">
    <name type="scientific">Trichoplax adhaerens</name>
    <name type="common">Trichoplax reptans</name>
    <dbReference type="NCBI Taxonomy" id="10228"/>
    <lineage>
        <taxon>Eukaryota</taxon>
        <taxon>Metazoa</taxon>
        <taxon>Placozoa</taxon>
        <taxon>Uniplacotomia</taxon>
        <taxon>Trichoplacea</taxon>
        <taxon>Trichoplacidae</taxon>
        <taxon>Trichoplax</taxon>
    </lineage>
</organism>
<sequence>MKSIYRWLTGTCELQRICKSCNETGDRTTAVEKSLGTSKTESLRKITTSLGINVNDAVQHIAVVKKINHESSINSEFICSLSKCLVQICTYSQLKDHVETIRSTTYDSNNKQHETMLMKLWDLLCPDNQLEQRISPQWTEIGFQGSNPETDFRGMGLLGLEQLVYFTENYTQVARKILSHSHHPTYGYSMAIVGIHLTNMAYSLLVSNALKPHFYYSNVSATLDEFHKVYCYLIVEFDSFWRSEKPENILIFNEIKEKFRLKTLQKLKTLRVLRSFELM</sequence>
<dbReference type="EMBL" id="DS985245">
    <property type="protein sequence ID" value="EDV25094.1"/>
    <property type="molecule type" value="Genomic_DNA"/>
</dbReference>
<proteinExistence type="predicted"/>
<dbReference type="eggNOG" id="KOG2998">
    <property type="taxonomic scope" value="Eukaryota"/>
</dbReference>
<dbReference type="InterPro" id="IPR050868">
    <property type="entry name" value="ELMO_domain-containing"/>
</dbReference>
<dbReference type="HOGENOM" id="CLU_056289_0_0_1"/>
<dbReference type="AlphaFoldDB" id="B3RYS8"/>
<dbReference type="PhylomeDB" id="B3RYS8"/>
<dbReference type="PROSITE" id="PS51335">
    <property type="entry name" value="ELMO"/>
    <property type="match status" value="1"/>
</dbReference>
<keyword evidence="3" id="KW-1185">Reference proteome</keyword>
<dbReference type="CTD" id="6753751"/>
<evidence type="ECO:0000313" key="3">
    <source>
        <dbReference type="Proteomes" id="UP000009022"/>
    </source>
</evidence>
<reference evidence="2 3" key="1">
    <citation type="journal article" date="2008" name="Nature">
        <title>The Trichoplax genome and the nature of placozoans.</title>
        <authorList>
            <person name="Srivastava M."/>
            <person name="Begovic E."/>
            <person name="Chapman J."/>
            <person name="Putnam N.H."/>
            <person name="Hellsten U."/>
            <person name="Kawashima T."/>
            <person name="Kuo A."/>
            <person name="Mitros T."/>
            <person name="Salamov A."/>
            <person name="Carpenter M.L."/>
            <person name="Signorovitch A.Y."/>
            <person name="Moreno M.A."/>
            <person name="Kamm K."/>
            <person name="Grimwood J."/>
            <person name="Schmutz J."/>
            <person name="Shapiro H."/>
            <person name="Grigoriev I.V."/>
            <person name="Buss L.W."/>
            <person name="Schierwater B."/>
            <person name="Dellaporta S.L."/>
            <person name="Rokhsar D.S."/>
        </authorList>
    </citation>
    <scope>NUCLEOTIDE SEQUENCE [LARGE SCALE GENOMIC DNA]</scope>
    <source>
        <strain evidence="2 3">Grell-BS-1999</strain>
    </source>
</reference>
<evidence type="ECO:0000313" key="2">
    <source>
        <dbReference type="EMBL" id="EDV25094.1"/>
    </source>
</evidence>
<dbReference type="GeneID" id="6753751"/>
<dbReference type="STRING" id="10228.B3RYS8"/>
<dbReference type="PANTHER" id="PTHR12771:SF51">
    <property type="entry name" value="LD01482P"/>
    <property type="match status" value="1"/>
</dbReference>
<dbReference type="OMA" id="WMKWILR"/>